<protein>
    <submittedName>
        <fullName evidence="1">Uncharacterized protein</fullName>
    </submittedName>
</protein>
<reference evidence="1" key="2">
    <citation type="submission" date="2022-01" db="EMBL/GenBank/DDBJ databases">
        <authorList>
            <person name="Yamashiro T."/>
            <person name="Shiraishi A."/>
            <person name="Satake H."/>
            <person name="Nakayama K."/>
        </authorList>
    </citation>
    <scope>NUCLEOTIDE SEQUENCE</scope>
</reference>
<accession>A0ABQ5GZY0</accession>
<organism evidence="1 2">
    <name type="scientific">Tanacetum coccineum</name>
    <dbReference type="NCBI Taxonomy" id="301880"/>
    <lineage>
        <taxon>Eukaryota</taxon>
        <taxon>Viridiplantae</taxon>
        <taxon>Streptophyta</taxon>
        <taxon>Embryophyta</taxon>
        <taxon>Tracheophyta</taxon>
        <taxon>Spermatophyta</taxon>
        <taxon>Magnoliopsida</taxon>
        <taxon>eudicotyledons</taxon>
        <taxon>Gunneridae</taxon>
        <taxon>Pentapetalae</taxon>
        <taxon>asterids</taxon>
        <taxon>campanulids</taxon>
        <taxon>Asterales</taxon>
        <taxon>Asteraceae</taxon>
        <taxon>Asteroideae</taxon>
        <taxon>Anthemideae</taxon>
        <taxon>Anthemidinae</taxon>
        <taxon>Tanacetum</taxon>
    </lineage>
</organism>
<reference evidence="1" key="1">
    <citation type="journal article" date="2022" name="Int. J. Mol. Sci.">
        <title>Draft Genome of Tanacetum Coccineum: Genomic Comparison of Closely Related Tanacetum-Family Plants.</title>
        <authorList>
            <person name="Yamashiro T."/>
            <person name="Shiraishi A."/>
            <person name="Nakayama K."/>
            <person name="Satake H."/>
        </authorList>
    </citation>
    <scope>NUCLEOTIDE SEQUENCE</scope>
</reference>
<dbReference type="Proteomes" id="UP001151760">
    <property type="component" value="Unassembled WGS sequence"/>
</dbReference>
<sequence length="81" mass="9109">MRRGMFKVKTELILCNLQYTGGVFEFSAMIGVVSVERRLVGCDGMQSRPGWSPTPTILFPSGLRARTRCRAEKIKWTGQAE</sequence>
<name>A0ABQ5GZY0_9ASTR</name>
<comment type="caution">
    <text evidence="1">The sequence shown here is derived from an EMBL/GenBank/DDBJ whole genome shotgun (WGS) entry which is preliminary data.</text>
</comment>
<evidence type="ECO:0000313" key="2">
    <source>
        <dbReference type="Proteomes" id="UP001151760"/>
    </source>
</evidence>
<evidence type="ECO:0000313" key="1">
    <source>
        <dbReference type="EMBL" id="GJT81198.1"/>
    </source>
</evidence>
<proteinExistence type="predicted"/>
<dbReference type="EMBL" id="BQNB010019061">
    <property type="protein sequence ID" value="GJT81198.1"/>
    <property type="molecule type" value="Genomic_DNA"/>
</dbReference>
<gene>
    <name evidence="1" type="ORF">Tco_1055540</name>
</gene>
<keyword evidence="2" id="KW-1185">Reference proteome</keyword>